<dbReference type="EMBL" id="FOBF01000005">
    <property type="protein sequence ID" value="SEL52379.1"/>
    <property type="molecule type" value="Genomic_DNA"/>
</dbReference>
<gene>
    <name evidence="3" type="ORF">SAMN05660976_02713</name>
</gene>
<name>A0A1H7QWX2_9ACTN</name>
<keyword evidence="4" id="KW-1185">Reference proteome</keyword>
<dbReference type="AlphaFoldDB" id="A0A1H7QWX2"/>
<evidence type="ECO:0000313" key="3">
    <source>
        <dbReference type="EMBL" id="SEL52379.1"/>
    </source>
</evidence>
<evidence type="ECO:0000313" key="4">
    <source>
        <dbReference type="Proteomes" id="UP000198953"/>
    </source>
</evidence>
<dbReference type="Proteomes" id="UP000198953">
    <property type="component" value="Unassembled WGS sequence"/>
</dbReference>
<protein>
    <submittedName>
        <fullName evidence="3">Uncharacterized protein</fullName>
    </submittedName>
</protein>
<sequence>MGMSRQTTFTLACAVVLSALGPGVAGYLSARLDAIESAERSLRALEARLHAREARDARPISLPTPCTRTPQSPGPQQGPWTALGEREHKRRAPQQDWLPGLLKEIERSG</sequence>
<feature type="coiled-coil region" evidence="1">
    <location>
        <begin position="28"/>
        <end position="55"/>
    </location>
</feature>
<organism evidence="3 4">
    <name type="scientific">Nonomuraea pusilla</name>
    <dbReference type="NCBI Taxonomy" id="46177"/>
    <lineage>
        <taxon>Bacteria</taxon>
        <taxon>Bacillati</taxon>
        <taxon>Actinomycetota</taxon>
        <taxon>Actinomycetes</taxon>
        <taxon>Streptosporangiales</taxon>
        <taxon>Streptosporangiaceae</taxon>
        <taxon>Nonomuraea</taxon>
    </lineage>
</organism>
<reference evidence="3 4" key="1">
    <citation type="submission" date="2016-10" db="EMBL/GenBank/DDBJ databases">
        <authorList>
            <person name="de Groot N.N."/>
        </authorList>
    </citation>
    <scope>NUCLEOTIDE SEQUENCE [LARGE SCALE GENOMIC DNA]</scope>
    <source>
        <strain evidence="3 4">DSM 43357</strain>
    </source>
</reference>
<accession>A0A1H7QWX2</accession>
<keyword evidence="1" id="KW-0175">Coiled coil</keyword>
<evidence type="ECO:0000256" key="1">
    <source>
        <dbReference type="SAM" id="Coils"/>
    </source>
</evidence>
<feature type="compositionally biased region" description="Polar residues" evidence="2">
    <location>
        <begin position="64"/>
        <end position="79"/>
    </location>
</feature>
<proteinExistence type="predicted"/>
<dbReference type="STRING" id="46177.SAMN05660976_02713"/>
<evidence type="ECO:0000256" key="2">
    <source>
        <dbReference type="SAM" id="MobiDB-lite"/>
    </source>
</evidence>
<feature type="region of interest" description="Disordered" evidence="2">
    <location>
        <begin position="55"/>
        <end position="97"/>
    </location>
</feature>